<dbReference type="AlphaFoldDB" id="X1EF33"/>
<comment type="caution">
    <text evidence="1">The sequence shown here is derived from an EMBL/GenBank/DDBJ whole genome shotgun (WGS) entry which is preliminary data.</text>
</comment>
<dbReference type="EMBL" id="BARU01014267">
    <property type="protein sequence ID" value="GAH31891.1"/>
    <property type="molecule type" value="Genomic_DNA"/>
</dbReference>
<name>X1EF33_9ZZZZ</name>
<organism evidence="1">
    <name type="scientific">marine sediment metagenome</name>
    <dbReference type="NCBI Taxonomy" id="412755"/>
    <lineage>
        <taxon>unclassified sequences</taxon>
        <taxon>metagenomes</taxon>
        <taxon>ecological metagenomes</taxon>
    </lineage>
</organism>
<gene>
    <name evidence="1" type="ORF">S03H2_25282</name>
</gene>
<protein>
    <submittedName>
        <fullName evidence="1">Uncharacterized protein</fullName>
    </submittedName>
</protein>
<evidence type="ECO:0000313" key="1">
    <source>
        <dbReference type="EMBL" id="GAH31891.1"/>
    </source>
</evidence>
<accession>X1EF33</accession>
<reference evidence="1" key="1">
    <citation type="journal article" date="2014" name="Front. Microbiol.">
        <title>High frequency of phylogenetically diverse reductive dehalogenase-homologous genes in deep subseafloor sedimentary metagenomes.</title>
        <authorList>
            <person name="Kawai M."/>
            <person name="Futagami T."/>
            <person name="Toyoda A."/>
            <person name="Takaki Y."/>
            <person name="Nishi S."/>
            <person name="Hori S."/>
            <person name="Arai W."/>
            <person name="Tsubouchi T."/>
            <person name="Morono Y."/>
            <person name="Uchiyama I."/>
            <person name="Ito T."/>
            <person name="Fujiyama A."/>
            <person name="Inagaki F."/>
            <person name="Takami H."/>
        </authorList>
    </citation>
    <scope>NUCLEOTIDE SEQUENCE</scope>
    <source>
        <strain evidence="1">Expedition CK06-06</strain>
    </source>
</reference>
<proteinExistence type="predicted"/>
<feature type="non-terminal residue" evidence="1">
    <location>
        <position position="1"/>
    </location>
</feature>
<sequence length="164" mass="18664">LLKIEKNKLPTILKAKGKEKKQKKSEKLIESIGVKQSVLHNILDRYSLKVPNKNLLIDNIISLADSKIISELGGVVKISALYNLIKNEDDKLDFTIDDLDKVLKYMKKKGFLSDIEEIENLKLVKFIPLELSSDPKLLLESIGIEGVETKENLIKKLNWPESRV</sequence>
<feature type="non-terminal residue" evidence="1">
    <location>
        <position position="164"/>
    </location>
</feature>